<dbReference type="InterPro" id="IPR011527">
    <property type="entry name" value="ABC1_TM_dom"/>
</dbReference>
<evidence type="ECO:0000313" key="11">
    <source>
        <dbReference type="Proteomes" id="UP001157911"/>
    </source>
</evidence>
<evidence type="ECO:0000256" key="3">
    <source>
        <dbReference type="ARBA" id="ARBA00022741"/>
    </source>
</evidence>
<evidence type="ECO:0000313" key="10">
    <source>
        <dbReference type="EMBL" id="SMP19026.1"/>
    </source>
</evidence>
<dbReference type="InterPro" id="IPR003593">
    <property type="entry name" value="AAA+_ATPase"/>
</dbReference>
<dbReference type="GO" id="GO:0005524">
    <property type="term" value="F:ATP binding"/>
    <property type="evidence" value="ECO:0007669"/>
    <property type="project" value="UniProtKB-KW"/>
</dbReference>
<dbReference type="SMART" id="SM00382">
    <property type="entry name" value="AAA"/>
    <property type="match status" value="1"/>
</dbReference>
<dbReference type="SUPFAM" id="SSF90123">
    <property type="entry name" value="ABC transporter transmembrane region"/>
    <property type="match status" value="1"/>
</dbReference>
<dbReference type="Gene3D" id="3.40.50.300">
    <property type="entry name" value="P-loop containing nucleotide triphosphate hydrolases"/>
    <property type="match status" value="1"/>
</dbReference>
<keyword evidence="5 7" id="KW-1133">Transmembrane helix</keyword>
<evidence type="ECO:0000256" key="6">
    <source>
        <dbReference type="ARBA" id="ARBA00023136"/>
    </source>
</evidence>
<dbReference type="RefSeq" id="WP_283401095.1">
    <property type="nucleotide sequence ID" value="NZ_FXUB01000006.1"/>
</dbReference>
<dbReference type="InterPro" id="IPR003439">
    <property type="entry name" value="ABC_transporter-like_ATP-bd"/>
</dbReference>
<feature type="transmembrane region" description="Helical" evidence="7">
    <location>
        <begin position="58"/>
        <end position="79"/>
    </location>
</feature>
<dbReference type="InterPro" id="IPR017871">
    <property type="entry name" value="ABC_transporter-like_CS"/>
</dbReference>
<evidence type="ECO:0000256" key="4">
    <source>
        <dbReference type="ARBA" id="ARBA00022840"/>
    </source>
</evidence>
<evidence type="ECO:0000256" key="5">
    <source>
        <dbReference type="ARBA" id="ARBA00022989"/>
    </source>
</evidence>
<dbReference type="PROSITE" id="PS50893">
    <property type="entry name" value="ABC_TRANSPORTER_2"/>
    <property type="match status" value="1"/>
</dbReference>
<feature type="domain" description="ABC transmembrane type-1" evidence="9">
    <location>
        <begin position="20"/>
        <end position="302"/>
    </location>
</feature>
<feature type="transmembrane region" description="Helical" evidence="7">
    <location>
        <begin position="273"/>
        <end position="290"/>
    </location>
</feature>
<organism evidence="10 11">
    <name type="scientific">Desulfurobacterium pacificum</name>
    <dbReference type="NCBI Taxonomy" id="240166"/>
    <lineage>
        <taxon>Bacteria</taxon>
        <taxon>Pseudomonadati</taxon>
        <taxon>Aquificota</taxon>
        <taxon>Aquificia</taxon>
        <taxon>Desulfurobacteriales</taxon>
        <taxon>Desulfurobacteriaceae</taxon>
        <taxon>Desulfurobacterium</taxon>
    </lineage>
</organism>
<feature type="domain" description="ABC transporter" evidence="8">
    <location>
        <begin position="335"/>
        <end position="570"/>
    </location>
</feature>
<protein>
    <submittedName>
        <fullName evidence="10">ATP-binding cassette, subfamily B, MsbA</fullName>
    </submittedName>
</protein>
<gene>
    <name evidence="10" type="ORF">SAMN06265339_1659</name>
</gene>
<dbReference type="PANTHER" id="PTHR43394:SF1">
    <property type="entry name" value="ATP-BINDING CASSETTE SUB-FAMILY B MEMBER 10, MITOCHONDRIAL"/>
    <property type="match status" value="1"/>
</dbReference>
<comment type="caution">
    <text evidence="10">The sequence shown here is derived from an EMBL/GenBank/DDBJ whole genome shotgun (WGS) entry which is preliminary data.</text>
</comment>
<dbReference type="Proteomes" id="UP001157911">
    <property type="component" value="Unassembled WGS sequence"/>
</dbReference>
<dbReference type="InterPro" id="IPR027417">
    <property type="entry name" value="P-loop_NTPase"/>
</dbReference>
<dbReference type="Pfam" id="PF00005">
    <property type="entry name" value="ABC_tran"/>
    <property type="match status" value="1"/>
</dbReference>
<dbReference type="Gene3D" id="1.20.1560.10">
    <property type="entry name" value="ABC transporter type 1, transmembrane domain"/>
    <property type="match status" value="1"/>
</dbReference>
<dbReference type="SUPFAM" id="SSF52540">
    <property type="entry name" value="P-loop containing nucleoside triphosphate hydrolases"/>
    <property type="match status" value="1"/>
</dbReference>
<dbReference type="PROSITE" id="PS50929">
    <property type="entry name" value="ABC_TM1F"/>
    <property type="match status" value="1"/>
</dbReference>
<dbReference type="InterPro" id="IPR039421">
    <property type="entry name" value="Type_1_exporter"/>
</dbReference>
<dbReference type="InterPro" id="IPR036640">
    <property type="entry name" value="ABC1_TM_sf"/>
</dbReference>
<keyword evidence="4 10" id="KW-0067">ATP-binding</keyword>
<evidence type="ECO:0000259" key="8">
    <source>
        <dbReference type="PROSITE" id="PS50893"/>
    </source>
</evidence>
<feature type="transmembrane region" description="Helical" evidence="7">
    <location>
        <begin position="135"/>
        <end position="154"/>
    </location>
</feature>
<comment type="subcellular location">
    <subcellularLocation>
        <location evidence="1">Cell membrane</location>
        <topology evidence="1">Multi-pass membrane protein</topology>
    </subcellularLocation>
</comment>
<keyword evidence="2 7" id="KW-0812">Transmembrane</keyword>
<keyword evidence="3" id="KW-0547">Nucleotide-binding</keyword>
<dbReference type="PANTHER" id="PTHR43394">
    <property type="entry name" value="ATP-DEPENDENT PERMEASE MDL1, MITOCHONDRIAL"/>
    <property type="match status" value="1"/>
</dbReference>
<dbReference type="EMBL" id="FXUB01000006">
    <property type="protein sequence ID" value="SMP19026.1"/>
    <property type="molecule type" value="Genomic_DNA"/>
</dbReference>
<keyword evidence="11" id="KW-1185">Reference proteome</keyword>
<dbReference type="CDD" id="cd18552">
    <property type="entry name" value="ABC_6TM_MsbA_like"/>
    <property type="match status" value="1"/>
</dbReference>
<feature type="transmembrane region" description="Helical" evidence="7">
    <location>
        <begin position="241"/>
        <end position="261"/>
    </location>
</feature>
<keyword evidence="6 7" id="KW-0472">Membrane</keyword>
<feature type="transmembrane region" description="Helical" evidence="7">
    <location>
        <begin position="160"/>
        <end position="178"/>
    </location>
</feature>
<evidence type="ECO:0000256" key="1">
    <source>
        <dbReference type="ARBA" id="ARBA00004651"/>
    </source>
</evidence>
<accession>A0ABY1NW26</accession>
<evidence type="ECO:0000256" key="2">
    <source>
        <dbReference type="ARBA" id="ARBA00022692"/>
    </source>
</evidence>
<evidence type="ECO:0000259" key="9">
    <source>
        <dbReference type="PROSITE" id="PS50929"/>
    </source>
</evidence>
<evidence type="ECO:0000256" key="7">
    <source>
        <dbReference type="SAM" id="Phobius"/>
    </source>
</evidence>
<dbReference type="PROSITE" id="PS00211">
    <property type="entry name" value="ABC_TRANSPORTER_1"/>
    <property type="match status" value="1"/>
</dbReference>
<feature type="transmembrane region" description="Helical" evidence="7">
    <location>
        <begin position="17"/>
        <end position="38"/>
    </location>
</feature>
<reference evidence="10 11" key="1">
    <citation type="submission" date="2017-05" db="EMBL/GenBank/DDBJ databases">
        <authorList>
            <person name="Varghese N."/>
            <person name="Submissions S."/>
        </authorList>
    </citation>
    <scope>NUCLEOTIDE SEQUENCE [LARGE SCALE GENOMIC DNA]</scope>
    <source>
        <strain evidence="10 11">DSM 15522</strain>
    </source>
</reference>
<proteinExistence type="predicted"/>
<dbReference type="Pfam" id="PF00664">
    <property type="entry name" value="ABC_membrane"/>
    <property type="match status" value="1"/>
</dbReference>
<sequence length="577" mass="65410">MKNFPWWIFKYVKELKLLVVVSLITLVLNAGLTSFLAYFVKTIVNNVFVTKNEHMIKIIPLILIGLVLAKGIIFFINYYSMAYIGQRVIVSLREELYEKVLTLPLEIFSKEPPSNFISKIINDTNLLQDFSSRQIATFLRNLLTALGLIAVIFYQDWKLATIGLIGLPLIGYIISLLGKKIRKYTNQMQEKLAKLTGHLFEGVKNLREIKLLGAEERFIKIFTKENWNYFRKFMKIKKVEGIYPPIVELTGAVIVGFLIYYGGMKIVRGELSPGAFFSFIIALIMAYEPIRKLGQNYNKIQQSIAVAERIKTILDLPDEYKLKDGEKVINNVSEICFNNVNFRYPETESYVLKNISLTFKKGKKYAIVGRTGSGKSTLINLIPRFYDPTSGTITINGINAKELKLKPYRKLIGLVSQDIVIFNGTILENISISKPNASLEEIIEAAKIANIHDFIETLPDKYYTVLGEEGISLSGGQKQRIAIARAILKNPDVLILDEATSALDSETEKAIQKAIDAKFKEKIIIAVAHRLSTVLDSNTIIFMKNGEVVGYGTHEELYKSLADYKNLCDIQFKVYEN</sequence>
<name>A0ABY1NW26_9BACT</name>